<proteinExistence type="predicted"/>
<sequence length="88" mass="9788">MRVSRQGVPEPEARLVARDTLEALVATVIEMPRDRQRGLLIRVDVPGHIEEYDDRGIRELAARSDGDGAGRTEIGILPTRLSLGDWRA</sequence>
<accession>W0A6U8</accession>
<reference evidence="1 2" key="1">
    <citation type="submission" date="2013-07" db="EMBL/GenBank/DDBJ databases">
        <title>Completed genome of Sphingomonas sanxanigenens NX02.</title>
        <authorList>
            <person name="Ma T."/>
            <person name="Huang H."/>
            <person name="Wu M."/>
            <person name="Li X."/>
            <person name="Li G."/>
        </authorList>
    </citation>
    <scope>NUCLEOTIDE SEQUENCE [LARGE SCALE GENOMIC DNA]</scope>
    <source>
        <strain evidence="1 2">NX02</strain>
    </source>
</reference>
<organism evidence="1 2">
    <name type="scientific">Sphingomonas sanxanigenens DSM 19645 = NX02</name>
    <dbReference type="NCBI Taxonomy" id="1123269"/>
    <lineage>
        <taxon>Bacteria</taxon>
        <taxon>Pseudomonadati</taxon>
        <taxon>Pseudomonadota</taxon>
        <taxon>Alphaproteobacteria</taxon>
        <taxon>Sphingomonadales</taxon>
        <taxon>Sphingomonadaceae</taxon>
        <taxon>Sphingomonas</taxon>
    </lineage>
</organism>
<dbReference type="KEGG" id="ssan:NX02_01385"/>
<dbReference type="Proteomes" id="UP000018851">
    <property type="component" value="Chromosome"/>
</dbReference>
<dbReference type="AlphaFoldDB" id="W0A6U8"/>
<protein>
    <submittedName>
        <fullName evidence="1">Uncharacterized protein</fullName>
    </submittedName>
</protein>
<gene>
    <name evidence="1" type="ORF">NX02_01385</name>
</gene>
<dbReference type="STRING" id="1123269.NX02_01385"/>
<evidence type="ECO:0000313" key="2">
    <source>
        <dbReference type="Proteomes" id="UP000018851"/>
    </source>
</evidence>
<dbReference type="PATRIC" id="fig|1123269.5.peg.282"/>
<evidence type="ECO:0000313" key="1">
    <source>
        <dbReference type="EMBL" id="AHE52043.1"/>
    </source>
</evidence>
<dbReference type="HOGENOM" id="CLU_2467427_0_0_5"/>
<dbReference type="EMBL" id="CP006644">
    <property type="protein sequence ID" value="AHE52043.1"/>
    <property type="molecule type" value="Genomic_DNA"/>
</dbReference>
<keyword evidence="2" id="KW-1185">Reference proteome</keyword>
<name>W0A6U8_9SPHN</name>